<dbReference type="PANTHER" id="PTHR48098:SF6">
    <property type="entry name" value="FERRI-BACILLIBACTIN ESTERASE BESA"/>
    <property type="match status" value="1"/>
</dbReference>
<organism evidence="1 2">
    <name type="scientific">Candidatus Merdibacter merdavium</name>
    <dbReference type="NCBI Taxonomy" id="2838692"/>
    <lineage>
        <taxon>Bacteria</taxon>
        <taxon>Bacillati</taxon>
        <taxon>Bacillota</taxon>
        <taxon>Erysipelotrichia</taxon>
        <taxon>Erysipelotrichales</taxon>
        <taxon>Erysipelotrichaceae</taxon>
        <taxon>Merdibacter</taxon>
    </lineage>
</organism>
<dbReference type="Pfam" id="PF00756">
    <property type="entry name" value="Esterase"/>
    <property type="match status" value="1"/>
</dbReference>
<gene>
    <name evidence="1" type="ORF">H9702_02465</name>
</gene>
<sequence>MSKMTSFSLQHKTVHVYPAPTACPIIYFHAFEEISEQLLQQLRAAHCPQATFVIISDLDWNRDMVPWDIPPNDAFHGGADAYLRLLTANIIPKAESTLSARPLWRGIAGYSLAGLFALYALYQSDTFARAASISGSLWFPGIKEFCLSHEPMRTPDHLYFSLGNKEHKTRNQMIHCVRENTEAIVDHVRKQGIDTTFQLNPGSHYTDVIKRCADGIQWLLER</sequence>
<dbReference type="InterPro" id="IPR029058">
    <property type="entry name" value="AB_hydrolase_fold"/>
</dbReference>
<reference evidence="1" key="1">
    <citation type="journal article" date="2021" name="PeerJ">
        <title>Extensive microbial diversity within the chicken gut microbiome revealed by metagenomics and culture.</title>
        <authorList>
            <person name="Gilroy R."/>
            <person name="Ravi A."/>
            <person name="Getino M."/>
            <person name="Pursley I."/>
            <person name="Horton D.L."/>
            <person name="Alikhan N.F."/>
            <person name="Baker D."/>
            <person name="Gharbi K."/>
            <person name="Hall N."/>
            <person name="Watson M."/>
            <person name="Adriaenssens E.M."/>
            <person name="Foster-Nyarko E."/>
            <person name="Jarju S."/>
            <person name="Secka A."/>
            <person name="Antonio M."/>
            <person name="Oren A."/>
            <person name="Chaudhuri R.R."/>
            <person name="La Ragione R."/>
            <person name="Hildebrand F."/>
            <person name="Pallen M.J."/>
        </authorList>
    </citation>
    <scope>NUCLEOTIDE SEQUENCE</scope>
    <source>
        <strain evidence="1">CHK187-11901</strain>
    </source>
</reference>
<name>A0A9D2NS22_9FIRM</name>
<proteinExistence type="predicted"/>
<accession>A0A9D2NS22</accession>
<dbReference type="PANTHER" id="PTHR48098">
    <property type="entry name" value="ENTEROCHELIN ESTERASE-RELATED"/>
    <property type="match status" value="1"/>
</dbReference>
<evidence type="ECO:0008006" key="3">
    <source>
        <dbReference type="Google" id="ProtNLM"/>
    </source>
</evidence>
<evidence type="ECO:0000313" key="2">
    <source>
        <dbReference type="Proteomes" id="UP000823896"/>
    </source>
</evidence>
<dbReference type="AlphaFoldDB" id="A0A9D2NS22"/>
<dbReference type="EMBL" id="DWWM01000014">
    <property type="protein sequence ID" value="HJC35979.1"/>
    <property type="molecule type" value="Genomic_DNA"/>
</dbReference>
<dbReference type="InterPro" id="IPR050583">
    <property type="entry name" value="Mycobacterial_A85_antigen"/>
</dbReference>
<dbReference type="SUPFAM" id="SSF53474">
    <property type="entry name" value="alpha/beta-Hydrolases"/>
    <property type="match status" value="1"/>
</dbReference>
<dbReference type="InterPro" id="IPR000801">
    <property type="entry name" value="Esterase-like"/>
</dbReference>
<comment type="caution">
    <text evidence="1">The sequence shown here is derived from an EMBL/GenBank/DDBJ whole genome shotgun (WGS) entry which is preliminary data.</text>
</comment>
<dbReference type="Gene3D" id="3.40.50.1820">
    <property type="entry name" value="alpha/beta hydrolase"/>
    <property type="match status" value="1"/>
</dbReference>
<reference evidence="1" key="2">
    <citation type="submission" date="2021-04" db="EMBL/GenBank/DDBJ databases">
        <authorList>
            <person name="Gilroy R."/>
        </authorList>
    </citation>
    <scope>NUCLEOTIDE SEQUENCE</scope>
    <source>
        <strain evidence="1">CHK187-11901</strain>
    </source>
</reference>
<evidence type="ECO:0000313" key="1">
    <source>
        <dbReference type="EMBL" id="HJC35979.1"/>
    </source>
</evidence>
<dbReference type="Proteomes" id="UP000823896">
    <property type="component" value="Unassembled WGS sequence"/>
</dbReference>
<protein>
    <recommendedName>
        <fullName evidence="3">Esterase</fullName>
    </recommendedName>
</protein>